<dbReference type="OrthoDB" id="5952164at2759"/>
<reference evidence="3 4" key="2">
    <citation type="journal article" date="2007" name="PLoS Biol.">
        <title>Principles of genome evolution in the Drosophila melanogaster species group.</title>
        <authorList>
            <person name="Ranz J.M."/>
            <person name="Maurin D."/>
            <person name="Chan Y.S."/>
            <person name="von Grotthuss M."/>
            <person name="Hillier L.W."/>
            <person name="Roote J."/>
            <person name="Ashburner M."/>
            <person name="Bergman C.M."/>
        </authorList>
    </citation>
    <scope>NUCLEOTIDE SEQUENCE [LARGE SCALE GENOMIC DNA]</scope>
    <source>
        <strain evidence="4">Tai18E2 / Tucson 14021-0261.01</strain>
    </source>
</reference>
<dbReference type="PANTHER" id="PTHR36299">
    <property type="entry name" value="AGAP008005-PA"/>
    <property type="match status" value="1"/>
</dbReference>
<sequence>MFRRVIDIPRLIYMLAAVVVPCRAQFYPLVGLRPAPNPAKFSSAVPRLVLYNPFSGQQLEPLRYSALLQDRRKSVNGNIVELPQLWQPCSCAEFSCRCCIGLALGFGESDNQRLCAAIDYNRADIGLRLSVEINQRNVATFGFSARNPPEYCVPLPLSSCLRLYDIRTFGEGNMQVCLSVVLKILASQFFEYRLSCLRFGARGVFFVRDVPQDQGQGQEALEQQSRSDAGQRKLADRSSFSFYAR</sequence>
<reference evidence="3 4" key="1">
    <citation type="journal article" date="2007" name="Nature">
        <title>Evolution of genes and genomes on the Drosophila phylogeny.</title>
        <authorList>
            <consortium name="Drosophila 12 Genomes Consortium"/>
            <person name="Clark A.G."/>
            <person name="Eisen M.B."/>
            <person name="Smith D.R."/>
            <person name="Bergman C.M."/>
            <person name="Oliver B."/>
            <person name="Markow T.A."/>
            <person name="Kaufman T.C."/>
            <person name="Kellis M."/>
            <person name="Gelbart W."/>
            <person name="Iyer V.N."/>
            <person name="Pollard D.A."/>
            <person name="Sackton T.B."/>
            <person name="Larracuente A.M."/>
            <person name="Singh N.D."/>
            <person name="Abad J.P."/>
            <person name="Abt D.N."/>
            <person name="Adryan B."/>
            <person name="Aguade M."/>
            <person name="Akashi H."/>
            <person name="Anderson W.W."/>
            <person name="Aquadro C.F."/>
            <person name="Ardell D.H."/>
            <person name="Arguello R."/>
            <person name="Artieri C.G."/>
            <person name="Barbash D.A."/>
            <person name="Barker D."/>
            <person name="Barsanti P."/>
            <person name="Batterham P."/>
            <person name="Batzoglou S."/>
            <person name="Begun D."/>
            <person name="Bhutkar A."/>
            <person name="Blanco E."/>
            <person name="Bosak S.A."/>
            <person name="Bradley R.K."/>
            <person name="Brand A.D."/>
            <person name="Brent M.R."/>
            <person name="Brooks A.N."/>
            <person name="Brown R.H."/>
            <person name="Butlin R.K."/>
            <person name="Caggese C."/>
            <person name="Calvi B.R."/>
            <person name="Bernardo de Carvalho A."/>
            <person name="Caspi A."/>
            <person name="Castrezana S."/>
            <person name="Celniker S.E."/>
            <person name="Chang J.L."/>
            <person name="Chapple C."/>
            <person name="Chatterji S."/>
            <person name="Chinwalla A."/>
            <person name="Civetta A."/>
            <person name="Clifton S.W."/>
            <person name="Comeron J.M."/>
            <person name="Costello J.C."/>
            <person name="Coyne J.A."/>
            <person name="Daub J."/>
            <person name="David R.G."/>
            <person name="Delcher A.L."/>
            <person name="Delehaunty K."/>
            <person name="Do C.B."/>
            <person name="Ebling H."/>
            <person name="Edwards K."/>
            <person name="Eickbush T."/>
            <person name="Evans J.D."/>
            <person name="Filipski A."/>
            <person name="Findeiss S."/>
            <person name="Freyhult E."/>
            <person name="Fulton L."/>
            <person name="Fulton R."/>
            <person name="Garcia A.C."/>
            <person name="Gardiner A."/>
            <person name="Garfield D.A."/>
            <person name="Garvin B.E."/>
            <person name="Gibson G."/>
            <person name="Gilbert D."/>
            <person name="Gnerre S."/>
            <person name="Godfrey J."/>
            <person name="Good R."/>
            <person name="Gotea V."/>
            <person name="Gravely B."/>
            <person name="Greenberg A.J."/>
            <person name="Griffiths-Jones S."/>
            <person name="Gross S."/>
            <person name="Guigo R."/>
            <person name="Gustafson E.A."/>
            <person name="Haerty W."/>
            <person name="Hahn M.W."/>
            <person name="Halligan D.L."/>
            <person name="Halpern A.L."/>
            <person name="Halter G.M."/>
            <person name="Han M.V."/>
            <person name="Heger A."/>
            <person name="Hillier L."/>
            <person name="Hinrichs A.S."/>
            <person name="Holmes I."/>
            <person name="Hoskins R.A."/>
            <person name="Hubisz M.J."/>
            <person name="Hultmark D."/>
            <person name="Huntley M.A."/>
            <person name="Jaffe D.B."/>
            <person name="Jagadeeshan S."/>
            <person name="Jeck W.R."/>
            <person name="Johnson J."/>
            <person name="Jones C.D."/>
            <person name="Jordan W.C."/>
            <person name="Karpen G.H."/>
            <person name="Kataoka E."/>
            <person name="Keightley P.D."/>
            <person name="Kheradpour P."/>
            <person name="Kirkness E.F."/>
            <person name="Koerich L.B."/>
            <person name="Kristiansen K."/>
            <person name="Kudrna D."/>
            <person name="Kulathinal R.J."/>
            <person name="Kumar S."/>
            <person name="Kwok R."/>
            <person name="Lander E."/>
            <person name="Langley C.H."/>
            <person name="Lapoint R."/>
            <person name="Lazzaro B.P."/>
            <person name="Lee S.J."/>
            <person name="Levesque L."/>
            <person name="Li R."/>
            <person name="Lin C.F."/>
            <person name="Lin M.F."/>
            <person name="Lindblad-Toh K."/>
            <person name="Llopart A."/>
            <person name="Long M."/>
            <person name="Low L."/>
            <person name="Lozovsky E."/>
            <person name="Lu J."/>
            <person name="Luo M."/>
            <person name="Machado C.A."/>
            <person name="Makalowski W."/>
            <person name="Marzo M."/>
            <person name="Matsuda M."/>
            <person name="Matzkin L."/>
            <person name="McAllister B."/>
            <person name="McBride C.S."/>
            <person name="McKernan B."/>
            <person name="McKernan K."/>
            <person name="Mendez-Lago M."/>
            <person name="Minx P."/>
            <person name="Mollenhauer M.U."/>
            <person name="Montooth K."/>
            <person name="Mount S.M."/>
            <person name="Mu X."/>
            <person name="Myers E."/>
            <person name="Negre B."/>
            <person name="Newfeld S."/>
            <person name="Nielsen R."/>
            <person name="Noor M.A."/>
            <person name="O'Grady P."/>
            <person name="Pachter L."/>
            <person name="Papaceit M."/>
            <person name="Parisi M.J."/>
            <person name="Parisi M."/>
            <person name="Parts L."/>
            <person name="Pedersen J.S."/>
            <person name="Pesole G."/>
            <person name="Phillippy A.M."/>
            <person name="Ponting C.P."/>
            <person name="Pop M."/>
            <person name="Porcelli D."/>
            <person name="Powell J.R."/>
            <person name="Prohaska S."/>
            <person name="Pruitt K."/>
            <person name="Puig M."/>
            <person name="Quesneville H."/>
            <person name="Ram K.R."/>
            <person name="Rand D."/>
            <person name="Rasmussen M.D."/>
            <person name="Reed L.K."/>
            <person name="Reenan R."/>
            <person name="Reily A."/>
            <person name="Remington K.A."/>
            <person name="Rieger T.T."/>
            <person name="Ritchie M.G."/>
            <person name="Robin C."/>
            <person name="Rogers Y.H."/>
            <person name="Rohde C."/>
            <person name="Rozas J."/>
            <person name="Rubenfield M.J."/>
            <person name="Ruiz A."/>
            <person name="Russo S."/>
            <person name="Salzberg S.L."/>
            <person name="Sanchez-Gracia A."/>
            <person name="Saranga D.J."/>
            <person name="Sato H."/>
            <person name="Schaeffer S.W."/>
            <person name="Schatz M.C."/>
            <person name="Schlenke T."/>
            <person name="Schwartz R."/>
            <person name="Segarra C."/>
            <person name="Singh R.S."/>
            <person name="Sirot L."/>
            <person name="Sirota M."/>
            <person name="Sisneros N.B."/>
            <person name="Smith C.D."/>
            <person name="Smith T.F."/>
            <person name="Spieth J."/>
            <person name="Stage D.E."/>
            <person name="Stark A."/>
            <person name="Stephan W."/>
            <person name="Strausberg R.L."/>
            <person name="Strempel S."/>
            <person name="Sturgill D."/>
            <person name="Sutton G."/>
            <person name="Sutton G.G."/>
            <person name="Tao W."/>
            <person name="Teichmann S."/>
            <person name="Tobari Y.N."/>
            <person name="Tomimura Y."/>
            <person name="Tsolas J.M."/>
            <person name="Valente V.L."/>
            <person name="Venter E."/>
            <person name="Venter J.C."/>
            <person name="Vicario S."/>
            <person name="Vieira F.G."/>
            <person name="Vilella A.J."/>
            <person name="Villasante A."/>
            <person name="Walenz B."/>
            <person name="Wang J."/>
            <person name="Wasserman M."/>
            <person name="Watts T."/>
            <person name="Wilson D."/>
            <person name="Wilson R.K."/>
            <person name="Wing R.A."/>
            <person name="Wolfner M.F."/>
            <person name="Wong A."/>
            <person name="Wong G.K."/>
            <person name="Wu C.I."/>
            <person name="Wu G."/>
            <person name="Yamamoto D."/>
            <person name="Yang H.P."/>
            <person name="Yang S.P."/>
            <person name="Yorke J.A."/>
            <person name="Yoshida K."/>
            <person name="Zdobnov E."/>
            <person name="Zhang P."/>
            <person name="Zhang Y."/>
            <person name="Zimin A.V."/>
            <person name="Baldwin J."/>
            <person name="Abdouelleil A."/>
            <person name="Abdulkadir J."/>
            <person name="Abebe A."/>
            <person name="Abera B."/>
            <person name="Abreu J."/>
            <person name="Acer S.C."/>
            <person name="Aftuck L."/>
            <person name="Alexander A."/>
            <person name="An P."/>
            <person name="Anderson E."/>
            <person name="Anderson S."/>
            <person name="Arachi H."/>
            <person name="Azer M."/>
            <person name="Bachantsang P."/>
            <person name="Barry A."/>
            <person name="Bayul T."/>
            <person name="Berlin A."/>
            <person name="Bessette D."/>
            <person name="Bloom T."/>
            <person name="Blye J."/>
            <person name="Boguslavskiy L."/>
            <person name="Bonnet C."/>
            <person name="Boukhgalter B."/>
            <person name="Bourzgui I."/>
            <person name="Brown A."/>
            <person name="Cahill P."/>
            <person name="Channer S."/>
            <person name="Cheshatsang Y."/>
            <person name="Chuda L."/>
            <person name="Citroen M."/>
            <person name="Collymore A."/>
            <person name="Cooke P."/>
            <person name="Costello M."/>
            <person name="D'Aco K."/>
            <person name="Daza R."/>
            <person name="De Haan G."/>
            <person name="DeGray S."/>
            <person name="DeMaso C."/>
            <person name="Dhargay N."/>
            <person name="Dooley K."/>
            <person name="Dooley E."/>
            <person name="Doricent M."/>
            <person name="Dorje P."/>
            <person name="Dorjee K."/>
            <person name="Dupes A."/>
            <person name="Elong R."/>
            <person name="Falk J."/>
            <person name="Farina A."/>
            <person name="Faro S."/>
            <person name="Ferguson D."/>
            <person name="Fisher S."/>
            <person name="Foley C.D."/>
            <person name="Franke A."/>
            <person name="Friedrich D."/>
            <person name="Gadbois L."/>
            <person name="Gearin G."/>
            <person name="Gearin C.R."/>
            <person name="Giannoukos G."/>
            <person name="Goode T."/>
            <person name="Graham J."/>
            <person name="Grandbois E."/>
            <person name="Grewal S."/>
            <person name="Gyaltsen K."/>
            <person name="Hafez N."/>
            <person name="Hagos B."/>
            <person name="Hall J."/>
            <person name="Henson C."/>
            <person name="Hollinger A."/>
            <person name="Honan T."/>
            <person name="Huard M.D."/>
            <person name="Hughes L."/>
            <person name="Hurhula B."/>
            <person name="Husby M.E."/>
            <person name="Kamat A."/>
            <person name="Kanga B."/>
            <person name="Kashin S."/>
            <person name="Khazanovich D."/>
            <person name="Kisner P."/>
            <person name="Lance K."/>
            <person name="Lara M."/>
            <person name="Lee W."/>
            <person name="Lennon N."/>
            <person name="Letendre F."/>
            <person name="LeVine R."/>
            <person name="Lipovsky A."/>
            <person name="Liu X."/>
            <person name="Liu J."/>
            <person name="Liu S."/>
            <person name="Lokyitsang T."/>
            <person name="Lokyitsang Y."/>
            <person name="Lubonja R."/>
            <person name="Lui A."/>
            <person name="MacDonald P."/>
            <person name="Magnisalis V."/>
            <person name="Maru K."/>
            <person name="Matthews C."/>
            <person name="McCusker W."/>
            <person name="McDonough S."/>
            <person name="Mehta T."/>
            <person name="Meldrim J."/>
            <person name="Meneus L."/>
            <person name="Mihai O."/>
            <person name="Mihalev A."/>
            <person name="Mihova T."/>
            <person name="Mittelman R."/>
            <person name="Mlenga V."/>
            <person name="Montmayeur A."/>
            <person name="Mulrain L."/>
            <person name="Navidi A."/>
            <person name="Naylor J."/>
            <person name="Negash T."/>
            <person name="Nguyen T."/>
            <person name="Nguyen N."/>
            <person name="Nicol R."/>
            <person name="Norbu C."/>
            <person name="Norbu N."/>
            <person name="Novod N."/>
            <person name="O'Neill B."/>
            <person name="Osman S."/>
            <person name="Markiewicz E."/>
            <person name="Oyono O.L."/>
            <person name="Patti C."/>
            <person name="Phunkhang P."/>
            <person name="Pierre F."/>
            <person name="Priest M."/>
            <person name="Raghuraman S."/>
            <person name="Rege F."/>
            <person name="Reyes R."/>
            <person name="Rise C."/>
            <person name="Rogov P."/>
            <person name="Ross K."/>
            <person name="Ryan E."/>
            <person name="Settipalli S."/>
            <person name="Shea T."/>
            <person name="Sherpa N."/>
            <person name="Shi L."/>
            <person name="Shih D."/>
            <person name="Sparrow T."/>
            <person name="Spaulding J."/>
            <person name="Stalker J."/>
            <person name="Stange-Thomann N."/>
            <person name="Stavropoulos S."/>
            <person name="Stone C."/>
            <person name="Strader C."/>
            <person name="Tesfaye S."/>
            <person name="Thomson T."/>
            <person name="Thoulutsang Y."/>
            <person name="Thoulutsang D."/>
            <person name="Topham K."/>
            <person name="Topping I."/>
            <person name="Tsamla T."/>
            <person name="Vassiliev H."/>
            <person name="Vo A."/>
            <person name="Wangchuk T."/>
            <person name="Wangdi T."/>
            <person name="Weiand M."/>
            <person name="Wilkinson J."/>
            <person name="Wilson A."/>
            <person name="Yadav S."/>
            <person name="Young G."/>
            <person name="Yu Q."/>
            <person name="Zembek L."/>
            <person name="Zhong D."/>
            <person name="Zimmer A."/>
            <person name="Zwirko Z."/>
            <person name="Jaffe D.B."/>
            <person name="Alvarez P."/>
            <person name="Brockman W."/>
            <person name="Butler J."/>
            <person name="Chin C."/>
            <person name="Gnerre S."/>
            <person name="Grabherr M."/>
            <person name="Kleber M."/>
            <person name="Mauceli E."/>
            <person name="MacCallum I."/>
        </authorList>
    </citation>
    <scope>NUCLEOTIDE SEQUENCE [LARGE SCALE GENOMIC DNA]</scope>
    <source>
        <strain evidence="4">Tai18E2 / Tucson 14021-0261.01</strain>
    </source>
</reference>
<dbReference type="Pfam" id="PF15998">
    <property type="entry name" value="DUF4773"/>
    <property type="match status" value="1"/>
</dbReference>
<protein>
    <recommendedName>
        <fullName evidence="2">DUF4773 domain-containing protein</fullName>
    </recommendedName>
</protein>
<evidence type="ECO:0000259" key="2">
    <source>
        <dbReference type="Pfam" id="PF15998"/>
    </source>
</evidence>
<feature type="domain" description="DUF4773" evidence="2">
    <location>
        <begin position="88"/>
        <end position="203"/>
    </location>
</feature>
<dbReference type="InterPro" id="IPR031941">
    <property type="entry name" value="DUF4773"/>
</dbReference>
<evidence type="ECO:0000313" key="3">
    <source>
        <dbReference type="EMBL" id="EDW95622.2"/>
    </source>
</evidence>
<dbReference type="PANTHER" id="PTHR36299:SF4">
    <property type="entry name" value="GH07892P-RELATED"/>
    <property type="match status" value="1"/>
</dbReference>
<accession>B4PTN9</accession>
<dbReference type="EMBL" id="CM000160">
    <property type="protein sequence ID" value="EDW95622.2"/>
    <property type="molecule type" value="Genomic_DNA"/>
</dbReference>
<proteinExistence type="predicted"/>
<evidence type="ECO:0000256" key="1">
    <source>
        <dbReference type="SAM" id="MobiDB-lite"/>
    </source>
</evidence>
<dbReference type="KEGG" id="dya:Dyak_GE25371"/>
<dbReference type="AlphaFoldDB" id="B4PTN9"/>
<evidence type="ECO:0000313" key="4">
    <source>
        <dbReference type="Proteomes" id="UP000002282"/>
    </source>
</evidence>
<feature type="region of interest" description="Disordered" evidence="1">
    <location>
        <begin position="217"/>
        <end position="245"/>
    </location>
</feature>
<dbReference type="HOGENOM" id="CLU_099581_0_0_1"/>
<dbReference type="eggNOG" id="ENOG502TC9I">
    <property type="taxonomic scope" value="Eukaryota"/>
</dbReference>
<dbReference type="Proteomes" id="UP000002282">
    <property type="component" value="Chromosome 3R"/>
</dbReference>
<feature type="compositionally biased region" description="Polar residues" evidence="1">
    <location>
        <begin position="217"/>
        <end position="228"/>
    </location>
</feature>
<organism evidence="3 4">
    <name type="scientific">Drosophila yakuba</name>
    <name type="common">Fruit fly</name>
    <dbReference type="NCBI Taxonomy" id="7245"/>
    <lineage>
        <taxon>Eukaryota</taxon>
        <taxon>Metazoa</taxon>
        <taxon>Ecdysozoa</taxon>
        <taxon>Arthropoda</taxon>
        <taxon>Hexapoda</taxon>
        <taxon>Insecta</taxon>
        <taxon>Pterygota</taxon>
        <taxon>Neoptera</taxon>
        <taxon>Endopterygota</taxon>
        <taxon>Diptera</taxon>
        <taxon>Brachycera</taxon>
        <taxon>Muscomorpha</taxon>
        <taxon>Ephydroidea</taxon>
        <taxon>Drosophilidae</taxon>
        <taxon>Drosophila</taxon>
        <taxon>Sophophora</taxon>
    </lineage>
</organism>
<keyword evidence="4" id="KW-1185">Reference proteome</keyword>
<gene>
    <name evidence="3" type="primary">Dyak\GE25371</name>
    <name evidence="3" type="synonym">dyak_GLEANR_8989</name>
    <name evidence="3" type="synonym">GE25371</name>
    <name evidence="3" type="ORF">Dyak_GE25371</name>
</gene>
<name>B4PTN9_DROYA</name>